<dbReference type="RefSeq" id="WP_157898225.1">
    <property type="nucleotide sequence ID" value="NZ_CP021431.1"/>
</dbReference>
<proteinExistence type="predicted"/>
<evidence type="ECO:0000313" key="2">
    <source>
        <dbReference type="Proteomes" id="UP000195273"/>
    </source>
</evidence>
<name>A0A1Y0EEK9_9RHOB</name>
<protein>
    <submittedName>
        <fullName evidence="1">Uncharacterized protein</fullName>
    </submittedName>
</protein>
<dbReference type="Proteomes" id="UP000195273">
    <property type="component" value="Chromosome"/>
</dbReference>
<reference evidence="1 2" key="1">
    <citation type="submission" date="2017-05" db="EMBL/GenBank/DDBJ databases">
        <title>Genome Sequence of Loktanella vestfoldensis Strain SMR4r Isolated from a Culture of the Diatom Skeletonema marinoi.</title>
        <authorList>
            <person name="Topel M."/>
            <person name="Pinder M.I.M."/>
            <person name="Johansson O.N."/>
            <person name="Kourtchenko O."/>
            <person name="Godhe A."/>
            <person name="Clarke A.K."/>
        </authorList>
    </citation>
    <scope>NUCLEOTIDE SEQUENCE [LARGE SCALE GENOMIC DNA]</scope>
    <source>
        <strain evidence="1 2">SMR4r</strain>
    </source>
</reference>
<dbReference type="KEGG" id="lvs:LOKVESSMR4R_02624"/>
<gene>
    <name evidence="1" type="ORF">LOKVESSMR4R_02624</name>
</gene>
<keyword evidence="2" id="KW-1185">Reference proteome</keyword>
<organism evidence="1 2">
    <name type="scientific">Yoonia vestfoldensis</name>
    <dbReference type="NCBI Taxonomy" id="245188"/>
    <lineage>
        <taxon>Bacteria</taxon>
        <taxon>Pseudomonadati</taxon>
        <taxon>Pseudomonadota</taxon>
        <taxon>Alphaproteobacteria</taxon>
        <taxon>Rhodobacterales</taxon>
        <taxon>Paracoccaceae</taxon>
        <taxon>Yoonia</taxon>
    </lineage>
</organism>
<accession>A0A1Y0EEK9</accession>
<dbReference type="AlphaFoldDB" id="A0A1Y0EEK9"/>
<sequence length="95" mass="10168">MPLPARAAALPTPADALRDKAVMLWHLQRVKRLVRARCGGQCLVHVTEITCADPDCPGPATQIGVTGFDLIRRSILVHRPLAAITEIDLAPLLGG</sequence>
<dbReference type="EMBL" id="CP021431">
    <property type="protein sequence ID" value="ARU01920.1"/>
    <property type="molecule type" value="Genomic_DNA"/>
</dbReference>
<dbReference type="OrthoDB" id="7067390at2"/>
<evidence type="ECO:0000313" key="1">
    <source>
        <dbReference type="EMBL" id="ARU01920.1"/>
    </source>
</evidence>